<accession>E5A3Z6</accession>
<dbReference type="InParanoid" id="E5A3Z6"/>
<dbReference type="AlphaFoldDB" id="E5A3Z6"/>
<proteinExistence type="predicted"/>
<evidence type="ECO:0000313" key="1">
    <source>
        <dbReference type="EMBL" id="CBX98341.1"/>
    </source>
</evidence>
<dbReference type="EMBL" id="FP929133">
    <property type="protein sequence ID" value="CBX98341.1"/>
    <property type="molecule type" value="Genomic_DNA"/>
</dbReference>
<dbReference type="VEuPathDB" id="FungiDB:LEMA_P097500.1"/>
<reference evidence="2" key="1">
    <citation type="journal article" date="2011" name="Nat. Commun.">
        <title>Effector diversification within compartments of the Leptosphaeria maculans genome affected by Repeat-Induced Point mutations.</title>
        <authorList>
            <person name="Rouxel T."/>
            <person name="Grandaubert J."/>
            <person name="Hane J.K."/>
            <person name="Hoede C."/>
            <person name="van de Wouw A.P."/>
            <person name="Couloux A."/>
            <person name="Dominguez V."/>
            <person name="Anthouard V."/>
            <person name="Bally P."/>
            <person name="Bourras S."/>
            <person name="Cozijnsen A.J."/>
            <person name="Ciuffetti L.M."/>
            <person name="Degrave A."/>
            <person name="Dilmaghani A."/>
            <person name="Duret L."/>
            <person name="Fudal I."/>
            <person name="Goodwin S.B."/>
            <person name="Gout L."/>
            <person name="Glaser N."/>
            <person name="Linglin J."/>
            <person name="Kema G.H.J."/>
            <person name="Lapalu N."/>
            <person name="Lawrence C.B."/>
            <person name="May K."/>
            <person name="Meyer M."/>
            <person name="Ollivier B."/>
            <person name="Poulain J."/>
            <person name="Schoch C.L."/>
            <person name="Simon A."/>
            <person name="Spatafora J.W."/>
            <person name="Stachowiak A."/>
            <person name="Turgeon B.G."/>
            <person name="Tyler B.M."/>
            <person name="Vincent D."/>
            <person name="Weissenbach J."/>
            <person name="Amselem J."/>
            <person name="Quesneville H."/>
            <person name="Oliver R.P."/>
            <person name="Wincker P."/>
            <person name="Balesdent M.-H."/>
            <person name="Howlett B.J."/>
        </authorList>
    </citation>
    <scope>NUCLEOTIDE SEQUENCE [LARGE SCALE GENOMIC DNA]</scope>
    <source>
        <strain evidence="2">JN3 / isolate v23.1.3 / race Av1-4-5-6-7-8</strain>
    </source>
</reference>
<keyword evidence="2" id="KW-1185">Reference proteome</keyword>
<evidence type="ECO:0000313" key="2">
    <source>
        <dbReference type="Proteomes" id="UP000002668"/>
    </source>
</evidence>
<dbReference type="Proteomes" id="UP000002668">
    <property type="component" value="Genome"/>
</dbReference>
<organism evidence="2">
    <name type="scientific">Leptosphaeria maculans (strain JN3 / isolate v23.1.3 / race Av1-4-5-6-7-8)</name>
    <name type="common">Blackleg fungus</name>
    <name type="synonym">Phoma lingam</name>
    <dbReference type="NCBI Taxonomy" id="985895"/>
    <lineage>
        <taxon>Eukaryota</taxon>
        <taxon>Fungi</taxon>
        <taxon>Dikarya</taxon>
        <taxon>Ascomycota</taxon>
        <taxon>Pezizomycotina</taxon>
        <taxon>Dothideomycetes</taxon>
        <taxon>Pleosporomycetidae</taxon>
        <taxon>Pleosporales</taxon>
        <taxon>Pleosporineae</taxon>
        <taxon>Leptosphaeriaceae</taxon>
        <taxon>Plenodomus</taxon>
        <taxon>Plenodomus lingam/Leptosphaeria maculans species complex</taxon>
    </lineage>
</organism>
<protein>
    <submittedName>
        <fullName evidence="1">Predicted protein</fullName>
    </submittedName>
</protein>
<gene>
    <name evidence="1" type="ORF">LEMA_P097500.1</name>
</gene>
<sequence>MNCSVHSHALTIRHVRYVEAPPLQNVGLVLESTVPCNKVSIYPTAVAHSQASNNCRRRPEIVQSSSTQEMVGYIEQLKDHTWNVVPEQQKVLSFKAIMSPTPSFPCVQPVYTTDLGSGCHSHSSSRRANV</sequence>
<dbReference type="HOGENOM" id="CLU_1938545_0_0_1"/>
<name>E5A3Z6_LEPMJ</name>